<dbReference type="EMBL" id="CH473948">
    <property type="protein sequence ID" value="EDM04898.1"/>
    <property type="molecule type" value="Genomic_DNA"/>
</dbReference>
<feature type="region of interest" description="Disordered" evidence="1">
    <location>
        <begin position="1"/>
        <end position="22"/>
    </location>
</feature>
<sequence>MAGAHSFRMPTGRSSLTRPTNTTFCTAWPC</sequence>
<gene>
    <name evidence="2" type="primary">RGD1563438_predicted</name>
    <name evidence="2" type="ORF">rCG_33765</name>
</gene>
<protein>
    <submittedName>
        <fullName evidence="2">Uncharacterized protein</fullName>
    </submittedName>
</protein>
<accession>A6HFU6</accession>
<evidence type="ECO:0000256" key="1">
    <source>
        <dbReference type="SAM" id="MobiDB-lite"/>
    </source>
</evidence>
<name>A6HFU6_RAT</name>
<proteinExistence type="predicted"/>
<organism evidence="2 3">
    <name type="scientific">Rattus norvegicus</name>
    <name type="common">Rat</name>
    <dbReference type="NCBI Taxonomy" id="10116"/>
    <lineage>
        <taxon>Eukaryota</taxon>
        <taxon>Metazoa</taxon>
        <taxon>Chordata</taxon>
        <taxon>Craniata</taxon>
        <taxon>Vertebrata</taxon>
        <taxon>Euteleostomi</taxon>
        <taxon>Mammalia</taxon>
        <taxon>Eutheria</taxon>
        <taxon>Euarchontoglires</taxon>
        <taxon>Glires</taxon>
        <taxon>Rodentia</taxon>
        <taxon>Myomorpha</taxon>
        <taxon>Muroidea</taxon>
        <taxon>Muridae</taxon>
        <taxon>Murinae</taxon>
        <taxon>Rattus</taxon>
    </lineage>
</organism>
<evidence type="ECO:0000313" key="2">
    <source>
        <dbReference type="EMBL" id="EDM04898.1"/>
    </source>
</evidence>
<dbReference type="AlphaFoldDB" id="A6HFU6"/>
<evidence type="ECO:0000313" key="3">
    <source>
        <dbReference type="Proteomes" id="UP000234681"/>
    </source>
</evidence>
<dbReference type="Proteomes" id="UP000234681">
    <property type="component" value="Chromosome 10"/>
</dbReference>
<feature type="compositionally biased region" description="Polar residues" evidence="1">
    <location>
        <begin position="12"/>
        <end position="22"/>
    </location>
</feature>
<reference evidence="2 3" key="1">
    <citation type="submission" date="2005-07" db="EMBL/GenBank/DDBJ databases">
        <authorList>
            <person name="Mural R.J."/>
            <person name="Li P.W."/>
            <person name="Adams M.D."/>
            <person name="Amanatides P.G."/>
            <person name="Baden-Tillson H."/>
            <person name="Barnstead M."/>
            <person name="Chin S.H."/>
            <person name="Dew I."/>
            <person name="Evans C.A."/>
            <person name="Ferriera S."/>
            <person name="Flanigan M."/>
            <person name="Fosler C."/>
            <person name="Glodek A."/>
            <person name="Gu Z."/>
            <person name="Holt R.A."/>
            <person name="Jennings D."/>
            <person name="Kraft C.L."/>
            <person name="Lu F."/>
            <person name="Nguyen T."/>
            <person name="Nusskern D.R."/>
            <person name="Pfannkoch C.M."/>
            <person name="Sitter C."/>
            <person name="Sutton G.G."/>
            <person name="Venter J.C."/>
            <person name="Wang Z."/>
            <person name="Woodage T."/>
            <person name="Zheng X.H."/>
            <person name="Zhong F."/>
        </authorList>
    </citation>
    <scope>NUCLEOTIDE SEQUENCE [LARGE SCALE GENOMIC DNA]</scope>
    <source>
        <strain>BN</strain>
        <strain evidence="3">Sprague-Dawley</strain>
    </source>
</reference>